<name>A0A2U1LU95_ARTAN</name>
<comment type="caution">
    <text evidence="2">The sequence shown here is derived from an EMBL/GenBank/DDBJ whole genome shotgun (WGS) entry which is preliminary data.</text>
</comment>
<dbReference type="Proteomes" id="UP000245207">
    <property type="component" value="Unassembled WGS sequence"/>
</dbReference>
<evidence type="ECO:0000313" key="2">
    <source>
        <dbReference type="EMBL" id="PWA52570.1"/>
    </source>
</evidence>
<dbReference type="EMBL" id="PKPP01007738">
    <property type="protein sequence ID" value="PWA52570.1"/>
    <property type="molecule type" value="Genomic_DNA"/>
</dbReference>
<organism evidence="2 3">
    <name type="scientific">Artemisia annua</name>
    <name type="common">Sweet wormwood</name>
    <dbReference type="NCBI Taxonomy" id="35608"/>
    <lineage>
        <taxon>Eukaryota</taxon>
        <taxon>Viridiplantae</taxon>
        <taxon>Streptophyta</taxon>
        <taxon>Embryophyta</taxon>
        <taxon>Tracheophyta</taxon>
        <taxon>Spermatophyta</taxon>
        <taxon>Magnoliopsida</taxon>
        <taxon>eudicotyledons</taxon>
        <taxon>Gunneridae</taxon>
        <taxon>Pentapetalae</taxon>
        <taxon>asterids</taxon>
        <taxon>campanulids</taxon>
        <taxon>Asterales</taxon>
        <taxon>Asteraceae</taxon>
        <taxon>Asteroideae</taxon>
        <taxon>Anthemideae</taxon>
        <taxon>Artemisiinae</taxon>
        <taxon>Artemisia</taxon>
    </lineage>
</organism>
<keyword evidence="3" id="KW-1185">Reference proteome</keyword>
<gene>
    <name evidence="2" type="ORF">CTI12_AA453330</name>
</gene>
<feature type="region of interest" description="Disordered" evidence="1">
    <location>
        <begin position="161"/>
        <end position="192"/>
    </location>
</feature>
<dbReference type="PANTHER" id="PTHR34835">
    <property type="entry name" value="OS07G0283600 PROTEIN-RELATED"/>
    <property type="match status" value="1"/>
</dbReference>
<reference evidence="2 3" key="1">
    <citation type="journal article" date="2018" name="Mol. Plant">
        <title>The genome of Artemisia annua provides insight into the evolution of Asteraceae family and artemisinin biosynthesis.</title>
        <authorList>
            <person name="Shen Q."/>
            <person name="Zhang L."/>
            <person name="Liao Z."/>
            <person name="Wang S."/>
            <person name="Yan T."/>
            <person name="Shi P."/>
            <person name="Liu M."/>
            <person name="Fu X."/>
            <person name="Pan Q."/>
            <person name="Wang Y."/>
            <person name="Lv Z."/>
            <person name="Lu X."/>
            <person name="Zhang F."/>
            <person name="Jiang W."/>
            <person name="Ma Y."/>
            <person name="Chen M."/>
            <person name="Hao X."/>
            <person name="Li L."/>
            <person name="Tang Y."/>
            <person name="Lv G."/>
            <person name="Zhou Y."/>
            <person name="Sun X."/>
            <person name="Brodelius P.E."/>
            <person name="Rose J.K.C."/>
            <person name="Tang K."/>
        </authorList>
    </citation>
    <scope>NUCLEOTIDE SEQUENCE [LARGE SCALE GENOMIC DNA]</scope>
    <source>
        <strain evidence="3">cv. Huhao1</strain>
        <tissue evidence="2">Leaf</tissue>
    </source>
</reference>
<feature type="compositionally biased region" description="Basic and acidic residues" evidence="1">
    <location>
        <begin position="161"/>
        <end position="172"/>
    </location>
</feature>
<evidence type="ECO:0000313" key="3">
    <source>
        <dbReference type="Proteomes" id="UP000245207"/>
    </source>
</evidence>
<dbReference type="InterPro" id="IPR038765">
    <property type="entry name" value="Papain-like_cys_pep_sf"/>
</dbReference>
<dbReference type="AlphaFoldDB" id="A0A2U1LU95"/>
<feature type="compositionally biased region" description="Basic residues" evidence="1">
    <location>
        <begin position="173"/>
        <end position="183"/>
    </location>
</feature>
<proteinExistence type="predicted"/>
<dbReference type="Gene3D" id="3.40.395.10">
    <property type="entry name" value="Adenoviral Proteinase, Chain A"/>
    <property type="match status" value="1"/>
</dbReference>
<feature type="compositionally biased region" description="Basic residues" evidence="1">
    <location>
        <begin position="13"/>
        <end position="24"/>
    </location>
</feature>
<protein>
    <submittedName>
        <fullName evidence="2">Phospholipase-like protein</fullName>
    </submittedName>
</protein>
<feature type="region of interest" description="Disordered" evidence="1">
    <location>
        <begin position="1"/>
        <end position="61"/>
    </location>
</feature>
<sequence>MANFPEQMMFVRRSGRLSNIRRPKKDNEEYETIDLTLDGDSEEDQGSGTHGGNRRSGTRKLRLVKRPWGSLEGDVFIPSVVGKMSEVDEDNGVHVEGENVDNGMENTVANEEMDMNPDKRTEKLVPGRSSNGKGEKMDNDLEADKKAEQVASLTIDEAHKQKEVKRDKCTKKMEHKGKRAAGKHKMEPEAGKRKKMVDNGEIGNVRGDKAVADVDGQASDDDFVCQQKTKIPKVSVVSKKTFTTKRFGQKRKVGSENKKGKNEVGSNVGRIVSRVRIRNPPGILFRVITELSDSQKKDVISMGFGEILEFKINEIPTRLGYWLLDRFDADACILDVNGRRVSITPELVKRMLGVPMGDIHIETRDNADYRNPLTKRWKGQFGKDVKKFFNTHVADKILEKKQGGWMFKLNFLVLFFSTLGELNLSNTVNLRFLQCINNEDDIPKLDWCTYLTDCLVRTKKAWKRNKHFNGPVVLLLVVYATLETPIKHWSSDMLNKIEADMFENASVSDAAGADRDRFEQIYDDDMDEDICLDDDVFEDEGGDGVPEDAEAMKMKASSLLKRAGELLEMADKVIDKGIQDNPDDHGFLELKEVRDQLFVPRKFSNEPEENEEEEAYEHCFTPDEIPTRLNFEDDEELDLNVTQPPATQGKVVVDDLKEDQVLLESLRDYVSQDPADGCGFKTPDHTISVRAHEGNTSNSDVVFKTRFVDGERVVLESLFPGVDIAGGAIDLFTHLLNHAEKHRSKMTVTRLFCHTAMLTSDMVSWEYGAALEKFVENMDIVVSTSEYKTLDGVELRFCLIIQGRHFFVVCMNMKDGVVQLFDNLLLNESEEERFDWFILRLISLFEDYLLYKNNPNYERMSCAERIVMQLGCRTTNNFVDCGVFTMRHMETYKGNGADLCCLSNEGKKQKKELNDLRIKYAVKMLLSDCNLVKSDIDREVHRFRNVPEEEKKQLRKAAFETIKLRVSSKLDVSRPSSK</sequence>
<feature type="region of interest" description="Disordered" evidence="1">
    <location>
        <begin position="118"/>
        <end position="138"/>
    </location>
</feature>
<dbReference type="PANTHER" id="PTHR34835:SF90">
    <property type="entry name" value="AMINOTRANSFERASE-LIKE PLANT MOBILE DOMAIN-CONTAINING PROTEIN"/>
    <property type="match status" value="1"/>
</dbReference>
<evidence type="ECO:0000256" key="1">
    <source>
        <dbReference type="SAM" id="MobiDB-lite"/>
    </source>
</evidence>
<feature type="compositionally biased region" description="Basic residues" evidence="1">
    <location>
        <begin position="52"/>
        <end position="61"/>
    </location>
</feature>
<feature type="compositionally biased region" description="Acidic residues" evidence="1">
    <location>
        <begin position="28"/>
        <end position="45"/>
    </location>
</feature>
<accession>A0A2U1LU95</accession>
<dbReference type="SUPFAM" id="SSF54001">
    <property type="entry name" value="Cysteine proteinases"/>
    <property type="match status" value="1"/>
</dbReference>